<feature type="domain" description="Solute-binding protein family 3/N-terminal" evidence="3">
    <location>
        <begin position="41"/>
        <end position="261"/>
    </location>
</feature>
<dbReference type="PROSITE" id="PS51257">
    <property type="entry name" value="PROKAR_LIPOPROTEIN"/>
    <property type="match status" value="1"/>
</dbReference>
<dbReference type="RefSeq" id="WP_145893459.1">
    <property type="nucleotide sequence ID" value="NZ_VOBQ01000010.1"/>
</dbReference>
<keyword evidence="5" id="KW-1185">Reference proteome</keyword>
<evidence type="ECO:0000313" key="4">
    <source>
        <dbReference type="EMBL" id="TWO70870.1"/>
    </source>
</evidence>
<accession>A0A562ZQJ2</accession>
<evidence type="ECO:0000256" key="1">
    <source>
        <dbReference type="ARBA" id="ARBA00022729"/>
    </source>
</evidence>
<dbReference type="InterPro" id="IPR001638">
    <property type="entry name" value="Solute-binding_3/MltF_N"/>
</dbReference>
<dbReference type="Proteomes" id="UP000318199">
    <property type="component" value="Unassembled WGS sequence"/>
</dbReference>
<protein>
    <submittedName>
        <fullName evidence="4">Transporter substrate-binding domain-containing protein</fullName>
    </submittedName>
</protein>
<dbReference type="EMBL" id="VOBQ01000010">
    <property type="protein sequence ID" value="TWO70870.1"/>
    <property type="molecule type" value="Genomic_DNA"/>
</dbReference>
<comment type="caution">
    <text evidence="4">The sequence shown here is derived from an EMBL/GenBank/DDBJ whole genome shotgun (WGS) entry which is preliminary data.</text>
</comment>
<dbReference type="PANTHER" id="PTHR35936:SF17">
    <property type="entry name" value="ARGININE-BINDING EXTRACELLULAR PROTEIN ARTP"/>
    <property type="match status" value="1"/>
</dbReference>
<dbReference type="Gene3D" id="3.40.190.10">
    <property type="entry name" value="Periplasmic binding protein-like II"/>
    <property type="match status" value="2"/>
</dbReference>
<feature type="signal peptide" evidence="2">
    <location>
        <begin position="1"/>
        <end position="27"/>
    </location>
</feature>
<dbReference type="AlphaFoldDB" id="A0A562ZQJ2"/>
<sequence>MRRRAALGTFVLTALLLGCATAPPVLQANEEVRRSLAPTGTLRIAVFTGSPMSMVRDAASGRTLGVAYELGTALAARLGVPHQLVEFGTFADVAAALASGQADIGMFNASSPRASEVWLAPTLLSQEASYLVPGTSSIMAIADVDKPGVRVGVQQNSSSQGLLARTLKSATLVPLPNLQNVPQMFAAGQLGAFATNKGILFDLSDRVPASRILEGSYAIENQTLAIPKGREAGGAYLAKFLDEARSSGLVKASAERARLRGVLFR</sequence>
<evidence type="ECO:0000259" key="3">
    <source>
        <dbReference type="SMART" id="SM00062"/>
    </source>
</evidence>
<dbReference type="PANTHER" id="PTHR35936">
    <property type="entry name" value="MEMBRANE-BOUND LYTIC MUREIN TRANSGLYCOSYLASE F"/>
    <property type="match status" value="1"/>
</dbReference>
<organism evidence="4 5">
    <name type="scientific">Caenimonas sedimenti</name>
    <dbReference type="NCBI Taxonomy" id="2596921"/>
    <lineage>
        <taxon>Bacteria</taxon>
        <taxon>Pseudomonadati</taxon>
        <taxon>Pseudomonadota</taxon>
        <taxon>Betaproteobacteria</taxon>
        <taxon>Burkholderiales</taxon>
        <taxon>Comamonadaceae</taxon>
        <taxon>Caenimonas</taxon>
    </lineage>
</organism>
<gene>
    <name evidence="4" type="ORF">FN976_12975</name>
</gene>
<dbReference type="SUPFAM" id="SSF53850">
    <property type="entry name" value="Periplasmic binding protein-like II"/>
    <property type="match status" value="1"/>
</dbReference>
<dbReference type="Pfam" id="PF00497">
    <property type="entry name" value="SBP_bac_3"/>
    <property type="match status" value="1"/>
</dbReference>
<dbReference type="OrthoDB" id="571173at2"/>
<feature type="chain" id="PRO_5021994508" evidence="2">
    <location>
        <begin position="28"/>
        <end position="265"/>
    </location>
</feature>
<name>A0A562ZQJ2_9BURK</name>
<proteinExistence type="predicted"/>
<reference evidence="4 5" key="1">
    <citation type="submission" date="2019-07" db="EMBL/GenBank/DDBJ databases">
        <title>Caenimonas sedimenti sp. nov., isolated from activated sludge.</title>
        <authorList>
            <person name="Xu J."/>
        </authorList>
    </citation>
    <scope>NUCLEOTIDE SEQUENCE [LARGE SCALE GENOMIC DNA]</scope>
    <source>
        <strain evidence="4 5">HX-9-20</strain>
    </source>
</reference>
<evidence type="ECO:0000256" key="2">
    <source>
        <dbReference type="SAM" id="SignalP"/>
    </source>
</evidence>
<dbReference type="SMART" id="SM00062">
    <property type="entry name" value="PBPb"/>
    <property type="match status" value="1"/>
</dbReference>
<evidence type="ECO:0000313" key="5">
    <source>
        <dbReference type="Proteomes" id="UP000318199"/>
    </source>
</evidence>
<keyword evidence="1 2" id="KW-0732">Signal</keyword>